<feature type="transmembrane region" description="Helical" evidence="9">
    <location>
        <begin position="61"/>
        <end position="80"/>
    </location>
</feature>
<evidence type="ECO:0000256" key="9">
    <source>
        <dbReference type="HAMAP-Rule" id="MF_00275"/>
    </source>
</evidence>
<organism evidence="10 11">
    <name type="scientific">Catenulispora subtropica</name>
    <dbReference type="NCBI Taxonomy" id="450798"/>
    <lineage>
        <taxon>Bacteria</taxon>
        <taxon>Bacillati</taxon>
        <taxon>Actinomycetota</taxon>
        <taxon>Actinomycetes</taxon>
        <taxon>Catenulisporales</taxon>
        <taxon>Catenulisporaceae</taxon>
        <taxon>Catenulispora</taxon>
    </lineage>
</organism>
<proteinExistence type="inferred from homology"/>
<evidence type="ECO:0000256" key="2">
    <source>
        <dbReference type="ARBA" id="ARBA00022475"/>
    </source>
</evidence>
<evidence type="ECO:0000256" key="1">
    <source>
        <dbReference type="ARBA" id="ARBA00022448"/>
    </source>
</evidence>
<keyword evidence="1 9" id="KW-0813">Transport</keyword>
<comment type="subcellular location">
    <subcellularLocation>
        <location evidence="9">Cell membrane</location>
        <topology evidence="9">Multi-pass membrane protein</topology>
    </subcellularLocation>
</comment>
<evidence type="ECO:0000313" key="10">
    <source>
        <dbReference type="EMBL" id="GAA1959778.1"/>
    </source>
</evidence>
<feature type="transmembrane region" description="Helical" evidence="9">
    <location>
        <begin position="415"/>
        <end position="434"/>
    </location>
</feature>
<keyword evidence="6 9" id="KW-1133">Transmembrane helix</keyword>
<gene>
    <name evidence="9 10" type="primary">kdpA</name>
    <name evidence="10" type="ORF">GCM10009838_15160</name>
</gene>
<dbReference type="Proteomes" id="UP001499854">
    <property type="component" value="Unassembled WGS sequence"/>
</dbReference>
<evidence type="ECO:0000256" key="7">
    <source>
        <dbReference type="ARBA" id="ARBA00023065"/>
    </source>
</evidence>
<feature type="transmembrane region" description="Helical" evidence="9">
    <location>
        <begin position="172"/>
        <end position="194"/>
    </location>
</feature>
<comment type="caution">
    <text evidence="10">The sequence shown here is derived from an EMBL/GenBank/DDBJ whole genome shotgun (WGS) entry which is preliminary data.</text>
</comment>
<dbReference type="PANTHER" id="PTHR30607">
    <property type="entry name" value="POTASSIUM-TRANSPORTING ATPASE A CHAIN"/>
    <property type="match status" value="1"/>
</dbReference>
<comment type="subunit">
    <text evidence="9">The system is composed of three essential subunits: KdpA, KdpB and KdpC.</text>
</comment>
<evidence type="ECO:0000313" key="11">
    <source>
        <dbReference type="Proteomes" id="UP001499854"/>
    </source>
</evidence>
<name>A0ABP5C922_9ACTN</name>
<dbReference type="NCBIfam" id="TIGR00680">
    <property type="entry name" value="kdpA"/>
    <property type="match status" value="1"/>
</dbReference>
<accession>A0ABP5C922</accession>
<keyword evidence="3 9" id="KW-0633">Potassium transport</keyword>
<dbReference type="PIRSF" id="PIRSF001294">
    <property type="entry name" value="K_ATPaseA"/>
    <property type="match status" value="1"/>
</dbReference>
<dbReference type="Pfam" id="PF03814">
    <property type="entry name" value="KdpA"/>
    <property type="match status" value="1"/>
</dbReference>
<evidence type="ECO:0000256" key="4">
    <source>
        <dbReference type="ARBA" id="ARBA00022692"/>
    </source>
</evidence>
<keyword evidence="11" id="KW-1185">Reference proteome</keyword>
<feature type="transmembrane region" description="Helical" evidence="9">
    <location>
        <begin position="522"/>
        <end position="542"/>
    </location>
</feature>
<protein>
    <recommendedName>
        <fullName evidence="9">Potassium-transporting ATPase potassium-binding subunit</fullName>
    </recommendedName>
    <alternativeName>
        <fullName evidence="9">ATP phosphohydrolase [potassium-transporting] A chain</fullName>
    </alternativeName>
    <alternativeName>
        <fullName evidence="9">Potassium-binding and translocating subunit A</fullName>
    </alternativeName>
    <alternativeName>
        <fullName evidence="9">Potassium-translocating ATPase A chain</fullName>
    </alternativeName>
</protein>
<feature type="transmembrane region" description="Helical" evidence="9">
    <location>
        <begin position="248"/>
        <end position="267"/>
    </location>
</feature>
<keyword evidence="4 9" id="KW-0812">Transmembrane</keyword>
<feature type="transmembrane region" description="Helical" evidence="9">
    <location>
        <begin position="376"/>
        <end position="394"/>
    </location>
</feature>
<evidence type="ECO:0000256" key="8">
    <source>
        <dbReference type="ARBA" id="ARBA00023136"/>
    </source>
</evidence>
<feature type="transmembrane region" description="Helical" evidence="9">
    <location>
        <begin position="129"/>
        <end position="151"/>
    </location>
</feature>
<keyword evidence="8 9" id="KW-0472">Membrane</keyword>
<keyword evidence="7 9" id="KW-0406">Ion transport</keyword>
<feature type="transmembrane region" description="Helical" evidence="9">
    <location>
        <begin position="480"/>
        <end position="501"/>
    </location>
</feature>
<dbReference type="InterPro" id="IPR004623">
    <property type="entry name" value="KdpA"/>
</dbReference>
<sequence>MSDTAAGWLQVAALVLLLAVSYRPLGDYMAHILTSRKHWRGEKVLYKAMGVDPEADQTWGVYLRSVLAISAVGVLLLYLLLRIQHHLMMALGMPKMQADLAYNTAASFVTNTNWQNYYGENTLGYVAQMTGLAVQNFVSASVGIAVVATLIRGFTRSKTDRLGNFWVDLTRIVIRLMLPFSIIFAIVLMAGGVVQSLGDHMTVIHTINGDQHLYTGATASQEVIKEFGTNGGGIFDANSAHPFENPNGFTNLVEIYLLLVIGFALPRTFGKMVGSHKQGYAIVAVMAIIWMGSLAFATFFETHHHGVNLADGHAALEGKEARFGIPASALFMTSTTLTSTGAVNSMHDSYTPFGGGAAMFNMMLGEIAPGGTGSGLYGMLILAIVTVFIAGLMVGRTPEYLGKKIRPAEMKYAALYILTTPAVVLIFTGIAMALPGETARMTNSGPHGFSEVLYAFTSMGNNNGSAFAGLGGNTHWWNTAGALAMMFGRFLPMIWVLALAGSLAKQQPVPESSGTLKTASPLFVGMLLGTVLLVVGLTYFPALSLGPLAEGLH</sequence>
<keyword evidence="5 9" id="KW-0630">Potassium</keyword>
<keyword evidence="2 9" id="KW-1003">Cell membrane</keyword>
<dbReference type="HAMAP" id="MF_00275">
    <property type="entry name" value="KdpA"/>
    <property type="match status" value="1"/>
</dbReference>
<dbReference type="RefSeq" id="WP_344656209.1">
    <property type="nucleotide sequence ID" value="NZ_BAAAQM010000006.1"/>
</dbReference>
<reference evidence="11" key="1">
    <citation type="journal article" date="2019" name="Int. J. Syst. Evol. Microbiol.">
        <title>The Global Catalogue of Microorganisms (GCM) 10K type strain sequencing project: providing services to taxonomists for standard genome sequencing and annotation.</title>
        <authorList>
            <consortium name="The Broad Institute Genomics Platform"/>
            <consortium name="The Broad Institute Genome Sequencing Center for Infectious Disease"/>
            <person name="Wu L."/>
            <person name="Ma J."/>
        </authorList>
    </citation>
    <scope>NUCLEOTIDE SEQUENCE [LARGE SCALE GENOMIC DNA]</scope>
    <source>
        <strain evidence="11">JCM 16013</strain>
    </source>
</reference>
<dbReference type="PANTHER" id="PTHR30607:SF2">
    <property type="entry name" value="POTASSIUM-TRANSPORTING ATPASE POTASSIUM-BINDING SUBUNIT"/>
    <property type="match status" value="1"/>
</dbReference>
<evidence type="ECO:0000256" key="3">
    <source>
        <dbReference type="ARBA" id="ARBA00022538"/>
    </source>
</evidence>
<dbReference type="EMBL" id="BAAAQM010000006">
    <property type="protein sequence ID" value="GAA1959778.1"/>
    <property type="molecule type" value="Genomic_DNA"/>
</dbReference>
<comment type="similarity">
    <text evidence="9">Belongs to the KdpA family.</text>
</comment>
<feature type="transmembrane region" description="Helical" evidence="9">
    <location>
        <begin position="279"/>
        <end position="300"/>
    </location>
</feature>
<evidence type="ECO:0000256" key="6">
    <source>
        <dbReference type="ARBA" id="ARBA00022989"/>
    </source>
</evidence>
<evidence type="ECO:0000256" key="5">
    <source>
        <dbReference type="ARBA" id="ARBA00022958"/>
    </source>
</evidence>
<comment type="function">
    <text evidence="9">Part of the high-affinity ATP-driven potassium transport (or Kdp) system, which catalyzes the hydrolysis of ATP coupled with the electrogenic transport of potassium into the cytoplasm. This subunit binds the extracellular potassium ions and delivers the ions to the membrane domain of KdpB through an intramembrane tunnel.</text>
</comment>
<comment type="caution">
    <text evidence="9">Lacks conserved residue(s) required for the propagation of feature annotation.</text>
</comment>